<gene>
    <name evidence="9" type="ORF">K431DRAFT_281541</name>
</gene>
<keyword evidence="5" id="KW-0274">FAD</keyword>
<dbReference type="PRINTS" id="PR00420">
    <property type="entry name" value="RNGMNOXGNASE"/>
</dbReference>
<dbReference type="GO" id="GO:0004497">
    <property type="term" value="F:monooxygenase activity"/>
    <property type="evidence" value="ECO:0007669"/>
    <property type="project" value="UniProtKB-KW"/>
</dbReference>
<proteinExistence type="inferred from homology"/>
<dbReference type="Gene3D" id="3.50.50.60">
    <property type="entry name" value="FAD/NAD(P)-binding domain"/>
    <property type="match status" value="1"/>
</dbReference>
<evidence type="ECO:0000313" key="9">
    <source>
        <dbReference type="EMBL" id="KAF2725063.1"/>
    </source>
</evidence>
<dbReference type="Pfam" id="PF01494">
    <property type="entry name" value="FAD_binding_3"/>
    <property type="match status" value="1"/>
</dbReference>
<dbReference type="SUPFAM" id="SSF51905">
    <property type="entry name" value="FAD/NAD(P)-binding domain"/>
    <property type="match status" value="1"/>
</dbReference>
<keyword evidence="10" id="KW-1185">Reference proteome</keyword>
<reference evidence="9" key="1">
    <citation type="journal article" date="2020" name="Stud. Mycol.">
        <title>101 Dothideomycetes genomes: a test case for predicting lifestyles and emergence of pathogens.</title>
        <authorList>
            <person name="Haridas S."/>
            <person name="Albert R."/>
            <person name="Binder M."/>
            <person name="Bloem J."/>
            <person name="Labutti K."/>
            <person name="Salamov A."/>
            <person name="Andreopoulos B."/>
            <person name="Baker S."/>
            <person name="Barry K."/>
            <person name="Bills G."/>
            <person name="Bluhm B."/>
            <person name="Cannon C."/>
            <person name="Castanera R."/>
            <person name="Culley D."/>
            <person name="Daum C."/>
            <person name="Ezra D."/>
            <person name="Gonzalez J."/>
            <person name="Henrissat B."/>
            <person name="Kuo A."/>
            <person name="Liang C."/>
            <person name="Lipzen A."/>
            <person name="Lutzoni F."/>
            <person name="Magnuson J."/>
            <person name="Mondo S."/>
            <person name="Nolan M."/>
            <person name="Ohm R."/>
            <person name="Pangilinan J."/>
            <person name="Park H.-J."/>
            <person name="Ramirez L."/>
            <person name="Alfaro M."/>
            <person name="Sun H."/>
            <person name="Tritt A."/>
            <person name="Yoshinaga Y."/>
            <person name="Zwiers L.-H."/>
            <person name="Turgeon B."/>
            <person name="Goodwin S."/>
            <person name="Spatafora J."/>
            <person name="Crous P."/>
            <person name="Grigoriev I."/>
        </authorList>
    </citation>
    <scope>NUCLEOTIDE SEQUENCE</scope>
    <source>
        <strain evidence="9">CBS 116435</strain>
    </source>
</reference>
<protein>
    <submittedName>
        <fullName evidence="9">FAD/NAD(P)-binding domain-containing protein</fullName>
    </submittedName>
</protein>
<dbReference type="AlphaFoldDB" id="A0A9P4QG94"/>
<evidence type="ECO:0000313" key="10">
    <source>
        <dbReference type="Proteomes" id="UP000799441"/>
    </source>
</evidence>
<dbReference type="Proteomes" id="UP000799441">
    <property type="component" value="Unassembled WGS sequence"/>
</dbReference>
<comment type="caution">
    <text evidence="9">The sequence shown here is derived from an EMBL/GenBank/DDBJ whole genome shotgun (WGS) entry which is preliminary data.</text>
</comment>
<evidence type="ECO:0000259" key="8">
    <source>
        <dbReference type="Pfam" id="PF01494"/>
    </source>
</evidence>
<organism evidence="9 10">
    <name type="scientific">Polychaeton citri CBS 116435</name>
    <dbReference type="NCBI Taxonomy" id="1314669"/>
    <lineage>
        <taxon>Eukaryota</taxon>
        <taxon>Fungi</taxon>
        <taxon>Dikarya</taxon>
        <taxon>Ascomycota</taxon>
        <taxon>Pezizomycotina</taxon>
        <taxon>Dothideomycetes</taxon>
        <taxon>Dothideomycetidae</taxon>
        <taxon>Capnodiales</taxon>
        <taxon>Capnodiaceae</taxon>
        <taxon>Polychaeton</taxon>
    </lineage>
</organism>
<evidence type="ECO:0000256" key="2">
    <source>
        <dbReference type="ARBA" id="ARBA00005179"/>
    </source>
</evidence>
<dbReference type="OrthoDB" id="47494at2759"/>
<dbReference type="EMBL" id="MU003769">
    <property type="protein sequence ID" value="KAF2725063.1"/>
    <property type="molecule type" value="Genomic_DNA"/>
</dbReference>
<evidence type="ECO:0000256" key="1">
    <source>
        <dbReference type="ARBA" id="ARBA00001974"/>
    </source>
</evidence>
<dbReference type="PANTHER" id="PTHR47178">
    <property type="entry name" value="MONOOXYGENASE, FAD-BINDING"/>
    <property type="match status" value="1"/>
</dbReference>
<evidence type="ECO:0000256" key="3">
    <source>
        <dbReference type="ARBA" id="ARBA00007992"/>
    </source>
</evidence>
<feature type="domain" description="FAD-binding" evidence="8">
    <location>
        <begin position="5"/>
        <end position="337"/>
    </location>
</feature>
<dbReference type="PANTHER" id="PTHR47178:SF4">
    <property type="entry name" value="FAD-DEPENDENT MONOOXYGENASE APTC"/>
    <property type="match status" value="1"/>
</dbReference>
<keyword evidence="7" id="KW-0503">Monooxygenase</keyword>
<evidence type="ECO:0000256" key="4">
    <source>
        <dbReference type="ARBA" id="ARBA00022630"/>
    </source>
</evidence>
<name>A0A9P4QG94_9PEZI</name>
<accession>A0A9P4QG94</accession>
<keyword evidence="4" id="KW-0285">Flavoprotein</keyword>
<evidence type="ECO:0000256" key="5">
    <source>
        <dbReference type="ARBA" id="ARBA00022827"/>
    </source>
</evidence>
<comment type="similarity">
    <text evidence="3">Belongs to the paxM FAD-dependent monooxygenase family.</text>
</comment>
<comment type="pathway">
    <text evidence="2">Secondary metabolite biosynthesis.</text>
</comment>
<comment type="cofactor">
    <cofactor evidence="1">
        <name>FAD</name>
        <dbReference type="ChEBI" id="CHEBI:57692"/>
    </cofactor>
</comment>
<evidence type="ECO:0000256" key="7">
    <source>
        <dbReference type="ARBA" id="ARBA00023033"/>
    </source>
</evidence>
<dbReference type="InterPro" id="IPR002938">
    <property type="entry name" value="FAD-bd"/>
</dbReference>
<dbReference type="GO" id="GO:0071949">
    <property type="term" value="F:FAD binding"/>
    <property type="evidence" value="ECO:0007669"/>
    <property type="project" value="InterPro"/>
</dbReference>
<evidence type="ECO:0000256" key="6">
    <source>
        <dbReference type="ARBA" id="ARBA00023002"/>
    </source>
</evidence>
<keyword evidence="6" id="KW-0560">Oxidoreductase</keyword>
<dbReference type="InterPro" id="IPR036188">
    <property type="entry name" value="FAD/NAD-bd_sf"/>
</dbReference>
<sequence length="373" mass="41566">MLAPKVSIVGAGISGLALGRCLLKRGIHATIYERDSAKAFQLRYNYGITLHQWAYDTLLRDLGIDKYELLAKIRINQDTDESENGVGHVDLRANRNRLEQLLSQGLDVKWEHRLERISHTVDGNILQFSDGQTEVADGLIVGADGPHSIVRQAISPQTHLKVLPYAVYNGKRRVSFKDLESAGFGKPLTQTVIEQRHGPKLLKISFDDIAGETVTLSWTYSRPPLHESRPDALYRPSRTKEEAKQIPHELFAELSASALKDEIAYVFNPSSMRQDRTLNWLMRSMLVPREDLEAAASRGLLLTGDSAHSTPILGGDGANQAFIDAVELANVITHHLERDSSAFYDIAYERWQDSVKGSEEIIAKVHEPSLAGL</sequence>